<dbReference type="EMBL" id="JASZYV010000001">
    <property type="protein sequence ID" value="MDM0044413.1"/>
    <property type="molecule type" value="Genomic_DNA"/>
</dbReference>
<keyword evidence="2" id="KW-0456">Lyase</keyword>
<dbReference type="InterPro" id="IPR001303">
    <property type="entry name" value="Aldolase_II/adducin_N"/>
</dbReference>
<dbReference type="Proteomes" id="UP001174908">
    <property type="component" value="Unassembled WGS sequence"/>
</dbReference>
<keyword evidence="1" id="KW-0479">Metal-binding</keyword>
<dbReference type="Gene3D" id="3.40.225.10">
    <property type="entry name" value="Class II aldolase/adducin N-terminal domain"/>
    <property type="match status" value="1"/>
</dbReference>
<dbReference type="PANTHER" id="PTHR22789:SF0">
    <property type="entry name" value="3-OXO-TETRONATE 4-PHOSPHATE DECARBOXYLASE-RELATED"/>
    <property type="match status" value="1"/>
</dbReference>
<dbReference type="InterPro" id="IPR050197">
    <property type="entry name" value="Aldolase_class_II_sugar_metab"/>
</dbReference>
<accession>A0ABT7N8Z8</accession>
<evidence type="ECO:0000256" key="1">
    <source>
        <dbReference type="ARBA" id="ARBA00022723"/>
    </source>
</evidence>
<dbReference type="Pfam" id="PF00596">
    <property type="entry name" value="Aldolase_II"/>
    <property type="match status" value="1"/>
</dbReference>
<gene>
    <name evidence="4" type="ORF">QTH91_07985</name>
</gene>
<organism evidence="4 5">
    <name type="scientific">Variovorax dokdonensis</name>
    <dbReference type="NCBI Taxonomy" id="344883"/>
    <lineage>
        <taxon>Bacteria</taxon>
        <taxon>Pseudomonadati</taxon>
        <taxon>Pseudomonadota</taxon>
        <taxon>Betaproteobacteria</taxon>
        <taxon>Burkholderiales</taxon>
        <taxon>Comamonadaceae</taxon>
        <taxon>Variovorax</taxon>
    </lineage>
</organism>
<dbReference type="SUPFAM" id="SSF53639">
    <property type="entry name" value="AraD/HMP-PK domain-like"/>
    <property type="match status" value="1"/>
</dbReference>
<name>A0ABT7N8Z8_9BURK</name>
<evidence type="ECO:0000259" key="3">
    <source>
        <dbReference type="SMART" id="SM01007"/>
    </source>
</evidence>
<comment type="caution">
    <text evidence="4">The sequence shown here is derived from an EMBL/GenBank/DDBJ whole genome shotgun (WGS) entry which is preliminary data.</text>
</comment>
<dbReference type="InterPro" id="IPR036409">
    <property type="entry name" value="Aldolase_II/adducin_N_sf"/>
</dbReference>
<evidence type="ECO:0000256" key="2">
    <source>
        <dbReference type="ARBA" id="ARBA00023239"/>
    </source>
</evidence>
<dbReference type="SMART" id="SM01007">
    <property type="entry name" value="Aldolase_II"/>
    <property type="match status" value="1"/>
</dbReference>
<dbReference type="RefSeq" id="WP_286659451.1">
    <property type="nucleotide sequence ID" value="NZ_JASZYV010000001.1"/>
</dbReference>
<dbReference type="PANTHER" id="PTHR22789">
    <property type="entry name" value="FUCULOSE PHOSPHATE ALDOLASE"/>
    <property type="match status" value="1"/>
</dbReference>
<feature type="domain" description="Class II aldolase/adducin N-terminal" evidence="3">
    <location>
        <begin position="10"/>
        <end position="182"/>
    </location>
</feature>
<proteinExistence type="predicted"/>
<keyword evidence="5" id="KW-1185">Reference proteome</keyword>
<sequence>MIDDLAIRQREVRLLARACDRAGLTTAYGHCSVRLDAASFLVCAPKPMGLITPSDEGSVVRLDAPLPDGVLGEVRMHREVYRLRPDANAIVRFISPSILALAALGRTPRPRHGFGAYFSAQVPFWPDPNLVRNDAAAEGVARTMGMSPGIVVSVNGAVVAGADAAQALTLAIFLEDAARIELAVLQAGCGDQPALTEEQCAARATWAGRVAERQWDYWTAQDAERTAVHGVAGT</sequence>
<evidence type="ECO:0000313" key="4">
    <source>
        <dbReference type="EMBL" id="MDM0044413.1"/>
    </source>
</evidence>
<reference evidence="4" key="1">
    <citation type="submission" date="2023-06" db="EMBL/GenBank/DDBJ databases">
        <authorList>
            <person name="Jiang Y."/>
            <person name="Liu Q."/>
        </authorList>
    </citation>
    <scope>NUCLEOTIDE SEQUENCE</scope>
    <source>
        <strain evidence="4">CGMCC 1.12089</strain>
    </source>
</reference>
<evidence type="ECO:0000313" key="5">
    <source>
        <dbReference type="Proteomes" id="UP001174908"/>
    </source>
</evidence>
<protein>
    <submittedName>
        <fullName evidence="4">Class II aldolase/adducin family protein</fullName>
    </submittedName>
</protein>